<name>A0A1R2C1A7_9CILI</name>
<evidence type="ECO:0000313" key="4">
    <source>
        <dbReference type="Proteomes" id="UP000187209"/>
    </source>
</evidence>
<dbReference type="Proteomes" id="UP000187209">
    <property type="component" value="Unassembled WGS sequence"/>
</dbReference>
<keyword evidence="4" id="KW-1185">Reference proteome</keyword>
<keyword evidence="2" id="KW-1133">Transmembrane helix</keyword>
<feature type="transmembrane region" description="Helical" evidence="2">
    <location>
        <begin position="181"/>
        <end position="203"/>
    </location>
</feature>
<accession>A0A1R2C1A7</accession>
<feature type="region of interest" description="Disordered" evidence="1">
    <location>
        <begin position="1"/>
        <end position="36"/>
    </location>
</feature>
<feature type="compositionally biased region" description="Low complexity" evidence="1">
    <location>
        <begin position="9"/>
        <end position="36"/>
    </location>
</feature>
<keyword evidence="2" id="KW-0812">Transmembrane</keyword>
<feature type="transmembrane region" description="Helical" evidence="2">
    <location>
        <begin position="260"/>
        <end position="278"/>
    </location>
</feature>
<sequence length="293" mass="33592">MYYQGSSSPNPNHVNAQNYNNANYQPNPQPVYNQPNAFNPQPGNPVYISQPVYNQQPVYNPQPVYYAQPGSNIPIQQPLVNPPINRPFGLFVRNNSGVILLGCWTITEIIFIFIVLFSSWFGYCYWEFGLTNKQKNVDSGKNYGNNEDSIADFYDHICPDSPYPECPHLCTSLKNVRYSGVIIYSFSSACLALSIITFVIAYLRYRNPNIKFPKFLLVAMNCGSFALYLVGYIVYYTTSKFKENFKNPESHHNIDDPNTFYWSWGLVLSIIIIGVQFFKMISSRVTIENLYVT</sequence>
<protein>
    <submittedName>
        <fullName evidence="3">Uncharacterized protein</fullName>
    </submittedName>
</protein>
<proteinExistence type="predicted"/>
<reference evidence="3 4" key="1">
    <citation type="submission" date="2016-11" db="EMBL/GenBank/DDBJ databases">
        <title>The macronuclear genome of Stentor coeruleus: a giant cell with tiny introns.</title>
        <authorList>
            <person name="Slabodnick M."/>
            <person name="Ruby J.G."/>
            <person name="Reiff S.B."/>
            <person name="Swart E.C."/>
            <person name="Gosai S."/>
            <person name="Prabakaran S."/>
            <person name="Witkowska E."/>
            <person name="Larue G.E."/>
            <person name="Fisher S."/>
            <person name="Freeman R.M."/>
            <person name="Gunawardena J."/>
            <person name="Chu W."/>
            <person name="Stover N.A."/>
            <person name="Gregory B.D."/>
            <person name="Nowacki M."/>
            <person name="Derisi J."/>
            <person name="Roy S.W."/>
            <person name="Marshall W.F."/>
            <person name="Sood P."/>
        </authorList>
    </citation>
    <scope>NUCLEOTIDE SEQUENCE [LARGE SCALE GENOMIC DNA]</scope>
    <source>
        <strain evidence="3">WM001</strain>
    </source>
</reference>
<evidence type="ECO:0000313" key="3">
    <source>
        <dbReference type="EMBL" id="OMJ82770.1"/>
    </source>
</evidence>
<comment type="caution">
    <text evidence="3">The sequence shown here is derived from an EMBL/GenBank/DDBJ whole genome shotgun (WGS) entry which is preliminary data.</text>
</comment>
<gene>
    <name evidence="3" type="ORF">SteCoe_16416</name>
</gene>
<feature type="transmembrane region" description="Helical" evidence="2">
    <location>
        <begin position="215"/>
        <end position="235"/>
    </location>
</feature>
<keyword evidence="2" id="KW-0472">Membrane</keyword>
<evidence type="ECO:0000256" key="2">
    <source>
        <dbReference type="SAM" id="Phobius"/>
    </source>
</evidence>
<feature type="transmembrane region" description="Helical" evidence="2">
    <location>
        <begin position="98"/>
        <end position="123"/>
    </location>
</feature>
<dbReference type="AlphaFoldDB" id="A0A1R2C1A7"/>
<evidence type="ECO:0000256" key="1">
    <source>
        <dbReference type="SAM" id="MobiDB-lite"/>
    </source>
</evidence>
<organism evidence="3 4">
    <name type="scientific">Stentor coeruleus</name>
    <dbReference type="NCBI Taxonomy" id="5963"/>
    <lineage>
        <taxon>Eukaryota</taxon>
        <taxon>Sar</taxon>
        <taxon>Alveolata</taxon>
        <taxon>Ciliophora</taxon>
        <taxon>Postciliodesmatophora</taxon>
        <taxon>Heterotrichea</taxon>
        <taxon>Heterotrichida</taxon>
        <taxon>Stentoridae</taxon>
        <taxon>Stentor</taxon>
    </lineage>
</organism>
<dbReference type="EMBL" id="MPUH01000327">
    <property type="protein sequence ID" value="OMJ82770.1"/>
    <property type="molecule type" value="Genomic_DNA"/>
</dbReference>